<dbReference type="ExpressionAtlas" id="A0A1D6HX40">
    <property type="expression patterns" value="baseline and differential"/>
</dbReference>
<dbReference type="AlphaFoldDB" id="A0A1D6HX40"/>
<reference evidence="1" key="1">
    <citation type="submission" date="2015-12" db="EMBL/GenBank/DDBJ databases">
        <title>Update maize B73 reference genome by single molecule sequencing technologies.</title>
        <authorList>
            <consortium name="Maize Genome Sequencing Project"/>
            <person name="Ware D."/>
        </authorList>
    </citation>
    <scope>NUCLEOTIDE SEQUENCE [LARGE SCALE GENOMIC DNA]</scope>
    <source>
        <tissue evidence="1">Seedling</tissue>
    </source>
</reference>
<evidence type="ECO:0000313" key="1">
    <source>
        <dbReference type="EMBL" id="ONM52787.1"/>
    </source>
</evidence>
<sequence length="87" mass="9655">MGPAAGGTKGWGGSSNILGSTRNFGGVEVICVEDPIEPRPPLYAHITFFTQETILHILRGSARVKFVIRGKHLWARQFVPKRKKVRN</sequence>
<dbReference type="EMBL" id="CM007650">
    <property type="protein sequence ID" value="ONM52787.1"/>
    <property type="molecule type" value="Genomic_DNA"/>
</dbReference>
<organism evidence="1">
    <name type="scientific">Zea mays</name>
    <name type="common">Maize</name>
    <dbReference type="NCBI Taxonomy" id="4577"/>
    <lineage>
        <taxon>Eukaryota</taxon>
        <taxon>Viridiplantae</taxon>
        <taxon>Streptophyta</taxon>
        <taxon>Embryophyta</taxon>
        <taxon>Tracheophyta</taxon>
        <taxon>Spermatophyta</taxon>
        <taxon>Magnoliopsida</taxon>
        <taxon>Liliopsida</taxon>
        <taxon>Poales</taxon>
        <taxon>Poaceae</taxon>
        <taxon>PACMAD clade</taxon>
        <taxon>Panicoideae</taxon>
        <taxon>Andropogonodae</taxon>
        <taxon>Andropogoneae</taxon>
        <taxon>Tripsacinae</taxon>
        <taxon>Zea</taxon>
    </lineage>
</organism>
<gene>
    <name evidence="1" type="ORF">ZEAMMB73_Zm00001d019357</name>
</gene>
<protein>
    <submittedName>
        <fullName evidence="1">Uncharacterized protein</fullName>
    </submittedName>
</protein>
<name>A0A1D6HX40_MAIZE</name>
<dbReference type="PANTHER" id="PTHR33527:SF14">
    <property type="entry name" value="OS07G0274300 PROTEIN"/>
    <property type="match status" value="1"/>
</dbReference>
<accession>A0A1D6HX40</accession>
<proteinExistence type="predicted"/>
<dbReference type="PANTHER" id="PTHR33527">
    <property type="entry name" value="OS07G0274300 PROTEIN"/>
    <property type="match status" value="1"/>
</dbReference>